<comment type="caution">
    <text evidence="1">The sequence shown here is derived from an EMBL/GenBank/DDBJ whole genome shotgun (WGS) entry which is preliminary data.</text>
</comment>
<gene>
    <name evidence="1" type="ORF">MYP_1589</name>
</gene>
<proteinExistence type="predicted"/>
<dbReference type="OrthoDB" id="732094at2"/>
<protein>
    <submittedName>
        <fullName evidence="1">Uncharacterized protein</fullName>
    </submittedName>
</protein>
<accession>A0A098LBS1</accession>
<organism evidence="1 2">
    <name type="scientific">Sporocytophaga myxococcoides</name>
    <dbReference type="NCBI Taxonomy" id="153721"/>
    <lineage>
        <taxon>Bacteria</taxon>
        <taxon>Pseudomonadati</taxon>
        <taxon>Bacteroidota</taxon>
        <taxon>Cytophagia</taxon>
        <taxon>Cytophagales</taxon>
        <taxon>Cytophagaceae</taxon>
        <taxon>Sporocytophaga</taxon>
    </lineage>
</organism>
<dbReference type="AlphaFoldDB" id="A0A098LBS1"/>
<dbReference type="EMBL" id="BBLT01000002">
    <property type="protein sequence ID" value="GAL84361.1"/>
    <property type="molecule type" value="Genomic_DNA"/>
</dbReference>
<reference evidence="1 2" key="1">
    <citation type="submission" date="2014-09" db="EMBL/GenBank/DDBJ databases">
        <title>Sporocytophaga myxococcoides PG-01 genome sequencing.</title>
        <authorList>
            <person name="Liu L."/>
            <person name="Gao P.J."/>
            <person name="Chen G.J."/>
            <person name="Wang L.S."/>
        </authorList>
    </citation>
    <scope>NUCLEOTIDE SEQUENCE [LARGE SCALE GENOMIC DNA]</scope>
    <source>
        <strain evidence="1 2">PG-01</strain>
    </source>
</reference>
<evidence type="ECO:0000313" key="2">
    <source>
        <dbReference type="Proteomes" id="UP000030185"/>
    </source>
</evidence>
<dbReference type="RefSeq" id="WP_156140397.1">
    <property type="nucleotide sequence ID" value="NZ_BBLT01000002.1"/>
</dbReference>
<keyword evidence="2" id="KW-1185">Reference proteome</keyword>
<dbReference type="Proteomes" id="UP000030185">
    <property type="component" value="Unassembled WGS sequence"/>
</dbReference>
<name>A0A098LBS1_9BACT</name>
<evidence type="ECO:0000313" key="1">
    <source>
        <dbReference type="EMBL" id="GAL84361.1"/>
    </source>
</evidence>
<sequence>MLLSLVRKLNAKPDIAPTKEFQNLVDNSFVFIDINQEDIQAVTFYGWLKVKCRR</sequence>